<dbReference type="EMBL" id="JAASWV010000023">
    <property type="protein sequence ID" value="MBC2312069.1"/>
    <property type="molecule type" value="Genomic_DNA"/>
</dbReference>
<dbReference type="Proteomes" id="UP000565628">
    <property type="component" value="Unassembled WGS sequence"/>
</dbReference>
<dbReference type="EMBL" id="JAARUV010000010">
    <property type="protein sequence ID" value="MBC1780545.1"/>
    <property type="molecule type" value="Genomic_DNA"/>
</dbReference>
<organism evidence="1 3">
    <name type="scientific">Listeria booriae</name>
    <dbReference type="NCBI Taxonomy" id="1552123"/>
    <lineage>
        <taxon>Bacteria</taxon>
        <taxon>Bacillati</taxon>
        <taxon>Bacillota</taxon>
        <taxon>Bacilli</taxon>
        <taxon>Bacillales</taxon>
        <taxon>Listeriaceae</taxon>
        <taxon>Listeria</taxon>
    </lineage>
</organism>
<sequence length="76" mass="8948">MAKFQFEDEAALKMWLAENLLTTSEASKVTGQSMSAFKQSYRTLQIHPIYEKKLGERTTLRLFLKRDMEKYAKNKK</sequence>
<reference evidence="3 4" key="1">
    <citation type="submission" date="2020-03" db="EMBL/GenBank/DDBJ databases">
        <title>Soil Listeria distribution.</title>
        <authorList>
            <person name="Liao J."/>
            <person name="Wiedmann M."/>
        </authorList>
    </citation>
    <scope>NUCLEOTIDE SEQUENCE [LARGE SCALE GENOMIC DNA]</scope>
    <source>
        <strain evidence="2 4">FSL L7-0039</strain>
        <strain evidence="1 3">FSL L7-1017</strain>
    </source>
</reference>
<evidence type="ECO:0000313" key="4">
    <source>
        <dbReference type="Proteomes" id="UP000565628"/>
    </source>
</evidence>
<evidence type="ECO:0008006" key="5">
    <source>
        <dbReference type="Google" id="ProtNLM"/>
    </source>
</evidence>
<name>A0A7X0YWJ1_9LIST</name>
<evidence type="ECO:0000313" key="2">
    <source>
        <dbReference type="EMBL" id="MBC2312069.1"/>
    </source>
</evidence>
<dbReference type="AlphaFoldDB" id="A0A7X0YWJ1"/>
<protein>
    <recommendedName>
        <fullName evidence="5">DNA-binding protein</fullName>
    </recommendedName>
</protein>
<proteinExistence type="predicted"/>
<gene>
    <name evidence="1" type="ORF">HCA46_17105</name>
    <name evidence="2" type="ORF">HCJ81_14340</name>
</gene>
<evidence type="ECO:0000313" key="3">
    <source>
        <dbReference type="Proteomes" id="UP000547643"/>
    </source>
</evidence>
<dbReference type="Proteomes" id="UP000547643">
    <property type="component" value="Unassembled WGS sequence"/>
</dbReference>
<evidence type="ECO:0000313" key="1">
    <source>
        <dbReference type="EMBL" id="MBC1780545.1"/>
    </source>
</evidence>
<dbReference type="RefSeq" id="WP_185495774.1">
    <property type="nucleotide sequence ID" value="NZ_JAARUF010000013.1"/>
</dbReference>
<accession>A0A7X0YWJ1</accession>
<comment type="caution">
    <text evidence="1">The sequence shown here is derived from an EMBL/GenBank/DDBJ whole genome shotgun (WGS) entry which is preliminary data.</text>
</comment>